<dbReference type="EMBL" id="JAPQKT010000001">
    <property type="protein sequence ID" value="KAJ5243106.1"/>
    <property type="molecule type" value="Genomic_DNA"/>
</dbReference>
<dbReference type="PANTHER" id="PTHR31644">
    <property type="entry name" value="TRANSCRIPTIONAL ACTIVATOR ARO80-RELATED"/>
    <property type="match status" value="1"/>
</dbReference>
<dbReference type="RefSeq" id="XP_056506110.1">
    <property type="nucleotide sequence ID" value="XM_056640353.1"/>
</dbReference>
<dbReference type="PANTHER" id="PTHR31644:SF1">
    <property type="entry name" value="ZN(II)2CYS6 TRANSCRIPTION FACTOR (EUROFUNG)"/>
    <property type="match status" value="1"/>
</dbReference>
<dbReference type="AlphaFoldDB" id="A0A9W9PEQ2"/>
<sequence>MALNEIVTFLSDRQISIRMGQAFWCRGPGLAVPVTAEDFPSLRSQSHEEEDLATWIQAQVELTTLFGNAHDILFPSKARTVELIMRWDYVKYIDDTTRALSAWQYIWRDVAAPKHLRSCLTLVQEYL</sequence>
<reference evidence="1" key="1">
    <citation type="submission" date="2022-11" db="EMBL/GenBank/DDBJ databases">
        <authorList>
            <person name="Petersen C."/>
        </authorList>
    </citation>
    <scope>NUCLEOTIDE SEQUENCE</scope>
    <source>
        <strain evidence="1">IBT 23319</strain>
    </source>
</reference>
<organism evidence="1 2">
    <name type="scientific">Penicillium citrinum</name>
    <dbReference type="NCBI Taxonomy" id="5077"/>
    <lineage>
        <taxon>Eukaryota</taxon>
        <taxon>Fungi</taxon>
        <taxon>Dikarya</taxon>
        <taxon>Ascomycota</taxon>
        <taxon>Pezizomycotina</taxon>
        <taxon>Eurotiomycetes</taxon>
        <taxon>Eurotiomycetidae</taxon>
        <taxon>Eurotiales</taxon>
        <taxon>Aspergillaceae</taxon>
        <taxon>Penicillium</taxon>
    </lineage>
</organism>
<accession>A0A9W9PEQ2</accession>
<name>A0A9W9PEQ2_PENCI</name>
<keyword evidence="2" id="KW-1185">Reference proteome</keyword>
<evidence type="ECO:0000313" key="2">
    <source>
        <dbReference type="Proteomes" id="UP001147733"/>
    </source>
</evidence>
<protein>
    <submittedName>
        <fullName evidence="1">Uncharacterized protein</fullName>
    </submittedName>
</protein>
<gene>
    <name evidence="1" type="ORF">N7469_001433</name>
</gene>
<dbReference type="InterPro" id="IPR052780">
    <property type="entry name" value="AAA_Catabolism_Regulators"/>
</dbReference>
<evidence type="ECO:0000313" key="1">
    <source>
        <dbReference type="EMBL" id="KAJ5243106.1"/>
    </source>
</evidence>
<proteinExistence type="predicted"/>
<reference evidence="1" key="2">
    <citation type="journal article" date="2023" name="IMA Fungus">
        <title>Comparative genomic study of the Penicillium genus elucidates a diverse pangenome and 15 lateral gene transfer events.</title>
        <authorList>
            <person name="Petersen C."/>
            <person name="Sorensen T."/>
            <person name="Nielsen M.R."/>
            <person name="Sondergaard T.E."/>
            <person name="Sorensen J.L."/>
            <person name="Fitzpatrick D.A."/>
            <person name="Frisvad J.C."/>
            <person name="Nielsen K.L."/>
        </authorList>
    </citation>
    <scope>NUCLEOTIDE SEQUENCE</scope>
    <source>
        <strain evidence="1">IBT 23319</strain>
    </source>
</reference>
<comment type="caution">
    <text evidence="1">The sequence shown here is derived from an EMBL/GenBank/DDBJ whole genome shotgun (WGS) entry which is preliminary data.</text>
</comment>
<dbReference type="OrthoDB" id="5818554at2759"/>
<dbReference type="Proteomes" id="UP001147733">
    <property type="component" value="Unassembled WGS sequence"/>
</dbReference>
<dbReference type="GO" id="GO:0000981">
    <property type="term" value="F:DNA-binding transcription factor activity, RNA polymerase II-specific"/>
    <property type="evidence" value="ECO:0007669"/>
    <property type="project" value="TreeGrafter"/>
</dbReference>
<dbReference type="GO" id="GO:0005634">
    <property type="term" value="C:nucleus"/>
    <property type="evidence" value="ECO:0007669"/>
    <property type="project" value="TreeGrafter"/>
</dbReference>
<dbReference type="GeneID" id="81379520"/>